<dbReference type="AlphaFoldDB" id="A0A1Y6EMJ5"/>
<proteinExistence type="inferred from homology"/>
<keyword evidence="4 6" id="KW-0862">Zinc</keyword>
<keyword evidence="5 6" id="KW-0482">Metalloprotease</keyword>
<dbReference type="GO" id="GO:0046872">
    <property type="term" value="F:metal ion binding"/>
    <property type="evidence" value="ECO:0007669"/>
    <property type="project" value="UniProtKB-KW"/>
</dbReference>
<accession>A0A1Y6EMJ5</accession>
<dbReference type="EMBL" id="FXWH01000001">
    <property type="protein sequence ID" value="SMQ63529.1"/>
    <property type="molecule type" value="Genomic_DNA"/>
</dbReference>
<keyword evidence="1 6" id="KW-0645">Protease</keyword>
<dbReference type="InterPro" id="IPR001915">
    <property type="entry name" value="Peptidase_M48"/>
</dbReference>
<feature type="region of interest" description="Disordered" evidence="7">
    <location>
        <begin position="224"/>
        <end position="244"/>
    </location>
</feature>
<evidence type="ECO:0000259" key="8">
    <source>
        <dbReference type="Pfam" id="PF01435"/>
    </source>
</evidence>
<dbReference type="PANTHER" id="PTHR22726:SF24">
    <property type="entry name" value="M48 FAMILY METALLOPEPTIDASE"/>
    <property type="match status" value="1"/>
</dbReference>
<protein>
    <submittedName>
        <fullName evidence="9">Peptidase family M48</fullName>
    </submittedName>
</protein>
<evidence type="ECO:0000256" key="2">
    <source>
        <dbReference type="ARBA" id="ARBA00022723"/>
    </source>
</evidence>
<evidence type="ECO:0000256" key="3">
    <source>
        <dbReference type="ARBA" id="ARBA00022801"/>
    </source>
</evidence>
<evidence type="ECO:0000256" key="6">
    <source>
        <dbReference type="RuleBase" id="RU003983"/>
    </source>
</evidence>
<dbReference type="InterPro" id="IPR051156">
    <property type="entry name" value="Mito/Outer_Membr_Metalloprot"/>
</dbReference>
<dbReference type="OrthoDB" id="9810445at2"/>
<dbReference type="GO" id="GO:0051603">
    <property type="term" value="P:proteolysis involved in protein catabolic process"/>
    <property type="evidence" value="ECO:0007669"/>
    <property type="project" value="TreeGrafter"/>
</dbReference>
<dbReference type="GO" id="GO:0004222">
    <property type="term" value="F:metalloendopeptidase activity"/>
    <property type="evidence" value="ECO:0007669"/>
    <property type="project" value="InterPro"/>
</dbReference>
<dbReference type="PROSITE" id="PS51257">
    <property type="entry name" value="PROKAR_LIPOPROTEIN"/>
    <property type="match status" value="1"/>
</dbReference>
<dbReference type="PANTHER" id="PTHR22726">
    <property type="entry name" value="METALLOENDOPEPTIDASE OMA1"/>
    <property type="match status" value="1"/>
</dbReference>
<keyword evidence="3 6" id="KW-0378">Hydrolase</keyword>
<evidence type="ECO:0000256" key="7">
    <source>
        <dbReference type="SAM" id="MobiDB-lite"/>
    </source>
</evidence>
<keyword evidence="10" id="KW-1185">Reference proteome</keyword>
<evidence type="ECO:0000256" key="1">
    <source>
        <dbReference type="ARBA" id="ARBA00022670"/>
    </source>
</evidence>
<evidence type="ECO:0000256" key="4">
    <source>
        <dbReference type="ARBA" id="ARBA00022833"/>
    </source>
</evidence>
<dbReference type="CDD" id="cd07331">
    <property type="entry name" value="M48C_Oma1_like"/>
    <property type="match status" value="1"/>
</dbReference>
<keyword evidence="2" id="KW-0479">Metal-binding</keyword>
<dbReference type="Proteomes" id="UP000194450">
    <property type="component" value="Unassembled WGS sequence"/>
</dbReference>
<dbReference type="RefSeq" id="WP_086434017.1">
    <property type="nucleotide sequence ID" value="NZ_FXWH01000001.1"/>
</dbReference>
<dbReference type="Gene3D" id="3.30.2010.10">
    <property type="entry name" value="Metalloproteases ('zincins'), catalytic domain"/>
    <property type="match status" value="1"/>
</dbReference>
<reference evidence="10" key="1">
    <citation type="submission" date="2017-04" db="EMBL/GenBank/DDBJ databases">
        <authorList>
            <person name="Varghese N."/>
            <person name="Submissions S."/>
        </authorList>
    </citation>
    <scope>NUCLEOTIDE SEQUENCE [LARGE SCALE GENOMIC DNA]</scope>
</reference>
<gene>
    <name evidence="9" type="ORF">SAMN06297229_0872</name>
</gene>
<sequence>MKNWRHFGCLILAAATLIACTKSPTGRNQLQLFSSSQLEQMGNESYAQLKEQEKLSTDQELIDYVQCLADELIAGLPAEYREKSWEVNVFDSDQINAFALPGGNIGVYRGLHEIAETPDQLAAVMGHEIGHVIAEHGNARMSNNMLIGLGLQVGSIVASQKTDNNTAAMIMAGLGVGAQVGVMLPFSRSHESESDQLGMDYMAQAGYNPAAAADLWRNMKVASGGSSPPELLSTHPSPDSRIDDINDYLPQVMPIYERQVAAGKGGSCKRPATD</sequence>
<name>A0A1Y6EMJ5_9GAMM</name>
<comment type="similarity">
    <text evidence="6">Belongs to the peptidase M48 family.</text>
</comment>
<comment type="cofactor">
    <cofactor evidence="6">
        <name>Zn(2+)</name>
        <dbReference type="ChEBI" id="CHEBI:29105"/>
    </cofactor>
    <text evidence="6">Binds 1 zinc ion per subunit.</text>
</comment>
<feature type="domain" description="Peptidase M48" evidence="8">
    <location>
        <begin position="64"/>
        <end position="247"/>
    </location>
</feature>
<evidence type="ECO:0000313" key="9">
    <source>
        <dbReference type="EMBL" id="SMQ63529.1"/>
    </source>
</evidence>
<evidence type="ECO:0000313" key="10">
    <source>
        <dbReference type="Proteomes" id="UP000194450"/>
    </source>
</evidence>
<evidence type="ECO:0000256" key="5">
    <source>
        <dbReference type="ARBA" id="ARBA00023049"/>
    </source>
</evidence>
<dbReference type="GO" id="GO:0016020">
    <property type="term" value="C:membrane"/>
    <property type="evidence" value="ECO:0007669"/>
    <property type="project" value="TreeGrafter"/>
</dbReference>
<organism evidence="9 10">
    <name type="scientific">Pseudidiomarina planktonica</name>
    <dbReference type="NCBI Taxonomy" id="1323738"/>
    <lineage>
        <taxon>Bacteria</taxon>
        <taxon>Pseudomonadati</taxon>
        <taxon>Pseudomonadota</taxon>
        <taxon>Gammaproteobacteria</taxon>
        <taxon>Alteromonadales</taxon>
        <taxon>Idiomarinaceae</taxon>
        <taxon>Pseudidiomarina</taxon>
    </lineage>
</organism>
<dbReference type="Pfam" id="PF01435">
    <property type="entry name" value="Peptidase_M48"/>
    <property type="match status" value="1"/>
</dbReference>